<dbReference type="InterPro" id="IPR015237">
    <property type="entry name" value="Alpha-amylase_C_pro"/>
</dbReference>
<dbReference type="SMART" id="SM00642">
    <property type="entry name" value="Aamy"/>
    <property type="match status" value="1"/>
</dbReference>
<evidence type="ECO:0000259" key="10">
    <source>
        <dbReference type="SMART" id="SM00642"/>
    </source>
</evidence>
<keyword evidence="3 8" id="KW-0479">Metal-binding</keyword>
<feature type="domain" description="Glycosyl hydrolase family 13 catalytic" evidence="10">
    <location>
        <begin position="2"/>
        <end position="373"/>
    </location>
</feature>
<organism evidence="11 12">
    <name type="scientific">Silvibacterium bohemicum</name>
    <dbReference type="NCBI Taxonomy" id="1577686"/>
    <lineage>
        <taxon>Bacteria</taxon>
        <taxon>Pseudomonadati</taxon>
        <taxon>Acidobacteriota</taxon>
        <taxon>Terriglobia</taxon>
        <taxon>Terriglobales</taxon>
        <taxon>Acidobacteriaceae</taxon>
        <taxon>Silvibacterium</taxon>
    </lineage>
</organism>
<dbReference type="PANTHER" id="PTHR43447">
    <property type="entry name" value="ALPHA-AMYLASE"/>
    <property type="match status" value="1"/>
</dbReference>
<dbReference type="GO" id="GO:0005509">
    <property type="term" value="F:calcium ion binding"/>
    <property type="evidence" value="ECO:0007669"/>
    <property type="project" value="InterPro"/>
</dbReference>
<keyword evidence="12" id="KW-1185">Reference proteome</keyword>
<dbReference type="InterPro" id="IPR017853">
    <property type="entry name" value="GH"/>
</dbReference>
<evidence type="ECO:0000256" key="1">
    <source>
        <dbReference type="ARBA" id="ARBA00001913"/>
    </source>
</evidence>
<dbReference type="GO" id="GO:0005975">
    <property type="term" value="P:carbohydrate metabolic process"/>
    <property type="evidence" value="ECO:0007669"/>
    <property type="project" value="InterPro"/>
</dbReference>
<accession>A0A841JYX1</accession>
<keyword evidence="4 11" id="KW-0378">Hydrolase</keyword>
<comment type="caution">
    <text evidence="11">The sequence shown here is derived from an EMBL/GenBank/DDBJ whole genome shotgun (WGS) entry which is preliminary data.</text>
</comment>
<dbReference type="InterPro" id="IPR006046">
    <property type="entry name" value="Alpha_amylase"/>
</dbReference>
<evidence type="ECO:0000313" key="11">
    <source>
        <dbReference type="EMBL" id="MBB6146526.1"/>
    </source>
</evidence>
<sequence>MSVMLQAFYWDCPEKEGKTGEWWNFVAEKIDGLSKSGFNSLWLPPVSKAAGVTSMGYDPYDYFDLGDFDQKGGVKTYFGNRKELESLINNAHEHGLQVYADMVINHNSGGDEEEVNPIDGEKRWTKFTPKSKMFPRDWNSFHPSRYEQTLEGEVFAGFPHLCHRNPLVYTAMMEYAQMLIEQIGFDGFRFDFVKGYGPWMVGTIAKYRYERDGKPLVPFVVGEYWEDNQSIEDWLNKVNSFTDNQVAAFDFPLRYRLKDVCDTPSYDLRKLTEDGVIATKRPMHAVTFIDNHDTVNEGNGIVNDKMLAYSVILTHEGYPSVFWLDYFNFELARPGTPHGIDALIDVHHRYAGGESEILHCDPDLYIMQRNGFKNDDTEQPGLIFVLNNLGNQWSGTSVKTRWPNQKFKPLAWDGHDQVAHPDERTTDAEGNAEFPAPPRGFAVYVPA</sequence>
<dbReference type="AlphaFoldDB" id="A0A841JYX1"/>
<feature type="binding site" evidence="8">
    <location>
        <position position="363"/>
    </location>
    <ligand>
        <name>Ca(2+)</name>
        <dbReference type="ChEBI" id="CHEBI:29108"/>
        <label>3</label>
    </ligand>
</feature>
<evidence type="ECO:0000256" key="6">
    <source>
        <dbReference type="ARBA" id="ARBA00023295"/>
    </source>
</evidence>
<evidence type="ECO:0000313" key="12">
    <source>
        <dbReference type="Proteomes" id="UP000538666"/>
    </source>
</evidence>
<dbReference type="PRINTS" id="PR00110">
    <property type="entry name" value="ALPHAAMYLASE"/>
</dbReference>
<comment type="similarity">
    <text evidence="2 9">Belongs to the glycosyl hydrolase 13 family.</text>
</comment>
<keyword evidence="8" id="KW-0106">Calcium</keyword>
<protein>
    <submittedName>
        <fullName evidence="11">Alpha-amylase</fullName>
        <ecNumber evidence="11">3.2.1.1</ecNumber>
    </submittedName>
</protein>
<feature type="binding site" evidence="8">
    <location>
        <position position="105"/>
    </location>
    <ligand>
        <name>Ca(2+)</name>
        <dbReference type="ChEBI" id="CHEBI:29108"/>
        <label>1</label>
    </ligand>
</feature>
<dbReference type="Proteomes" id="UP000538666">
    <property type="component" value="Unassembled WGS sequence"/>
</dbReference>
<evidence type="ECO:0000256" key="7">
    <source>
        <dbReference type="PIRSR" id="PIRSR001021-1"/>
    </source>
</evidence>
<proteinExistence type="inferred from homology"/>
<evidence type="ECO:0000256" key="5">
    <source>
        <dbReference type="ARBA" id="ARBA00023277"/>
    </source>
</evidence>
<comment type="cofactor">
    <cofactor evidence="1">
        <name>Ca(2+)</name>
        <dbReference type="ChEBI" id="CHEBI:29108"/>
    </cofactor>
</comment>
<dbReference type="InterPro" id="IPR013780">
    <property type="entry name" value="Glyco_hydro_b"/>
</dbReference>
<keyword evidence="6 11" id="KW-0326">Glycosidase</keyword>
<dbReference type="OrthoDB" id="9805159at2"/>
<dbReference type="CDD" id="cd11314">
    <property type="entry name" value="AmyAc_arch_bac_plant_AmyA"/>
    <property type="match status" value="1"/>
</dbReference>
<evidence type="ECO:0000256" key="2">
    <source>
        <dbReference type="ARBA" id="ARBA00008061"/>
    </source>
</evidence>
<evidence type="ECO:0000256" key="8">
    <source>
        <dbReference type="PIRSR" id="PIRSR001021-2"/>
    </source>
</evidence>
<keyword evidence="5" id="KW-0119">Carbohydrate metabolism</keyword>
<gene>
    <name evidence="11" type="ORF">HNQ77_004505</name>
</gene>
<dbReference type="EC" id="3.2.1.1" evidence="11"/>
<dbReference type="EMBL" id="JACHEK010000010">
    <property type="protein sequence ID" value="MBB6146526.1"/>
    <property type="molecule type" value="Genomic_DNA"/>
</dbReference>
<evidence type="ECO:0000256" key="9">
    <source>
        <dbReference type="RuleBase" id="RU003615"/>
    </source>
</evidence>
<reference evidence="11 12" key="1">
    <citation type="submission" date="2020-08" db="EMBL/GenBank/DDBJ databases">
        <title>Genomic Encyclopedia of Type Strains, Phase IV (KMG-IV): sequencing the most valuable type-strain genomes for metagenomic binning, comparative biology and taxonomic classification.</title>
        <authorList>
            <person name="Goeker M."/>
        </authorList>
    </citation>
    <scope>NUCLEOTIDE SEQUENCE [LARGE SCALE GENOMIC DNA]</scope>
    <source>
        <strain evidence="11 12">DSM 103733</strain>
    </source>
</reference>
<dbReference type="GO" id="GO:0004556">
    <property type="term" value="F:alpha-amylase activity"/>
    <property type="evidence" value="ECO:0007669"/>
    <property type="project" value="UniProtKB-EC"/>
</dbReference>
<feature type="active site" description="Proton donor" evidence="7">
    <location>
        <position position="223"/>
    </location>
</feature>
<dbReference type="Gene3D" id="2.60.40.1180">
    <property type="entry name" value="Golgi alpha-mannosidase II"/>
    <property type="match status" value="1"/>
</dbReference>
<name>A0A841JYX1_9BACT</name>
<evidence type="ECO:0000256" key="3">
    <source>
        <dbReference type="ARBA" id="ARBA00022723"/>
    </source>
</evidence>
<feature type="active site" description="Nucleophile" evidence="7">
    <location>
        <position position="191"/>
    </location>
</feature>
<dbReference type="Pfam" id="PF00128">
    <property type="entry name" value="Alpha-amylase"/>
    <property type="match status" value="1"/>
</dbReference>
<dbReference type="PIRSF" id="PIRSF001021">
    <property type="entry name" value="Alph-amls_thrmst"/>
    <property type="match status" value="1"/>
</dbReference>
<dbReference type="Gene3D" id="3.20.20.80">
    <property type="entry name" value="Glycosidases"/>
    <property type="match status" value="1"/>
</dbReference>
<dbReference type="Pfam" id="PF09154">
    <property type="entry name" value="Alpha-amy_C_pro"/>
    <property type="match status" value="1"/>
</dbReference>
<dbReference type="InterPro" id="IPR013776">
    <property type="entry name" value="A-amylase_thermo"/>
</dbReference>
<evidence type="ECO:0000256" key="4">
    <source>
        <dbReference type="ARBA" id="ARBA00022801"/>
    </source>
</evidence>
<dbReference type="InterPro" id="IPR006047">
    <property type="entry name" value="GH13_cat_dom"/>
</dbReference>
<dbReference type="SUPFAM" id="SSF51445">
    <property type="entry name" value="(Trans)glycosidases"/>
    <property type="match status" value="1"/>
</dbReference>